<keyword evidence="7" id="KW-1185">Reference proteome</keyword>
<name>A0A5M6IWZ4_9PROT</name>
<dbReference type="InterPro" id="IPR012328">
    <property type="entry name" value="Chalcone/stilbene_synt_C"/>
</dbReference>
<evidence type="ECO:0000256" key="1">
    <source>
        <dbReference type="ARBA" id="ARBA00005531"/>
    </source>
</evidence>
<feature type="active site" description="Acyl-thioester intermediate" evidence="3">
    <location>
        <position position="152"/>
    </location>
</feature>
<dbReference type="OrthoDB" id="9786288at2"/>
<dbReference type="InterPro" id="IPR011141">
    <property type="entry name" value="Polyketide_synthase_type-III"/>
</dbReference>
<dbReference type="PANTHER" id="PTHR11877">
    <property type="entry name" value="HYDROXYMETHYLGLUTARYL-COA SYNTHASE"/>
    <property type="match status" value="1"/>
</dbReference>
<dbReference type="Gene3D" id="3.40.47.10">
    <property type="match status" value="2"/>
</dbReference>
<dbReference type="SUPFAM" id="SSF53901">
    <property type="entry name" value="Thiolase-like"/>
    <property type="match status" value="2"/>
</dbReference>
<dbReference type="PANTHER" id="PTHR11877:SF46">
    <property type="entry name" value="TYPE III POLYKETIDE SYNTHASE A"/>
    <property type="match status" value="1"/>
</dbReference>
<keyword evidence="2" id="KW-0808">Transferase</keyword>
<dbReference type="InterPro" id="IPR016039">
    <property type="entry name" value="Thiolase-like"/>
</dbReference>
<evidence type="ECO:0000259" key="5">
    <source>
        <dbReference type="Pfam" id="PF02797"/>
    </source>
</evidence>
<dbReference type="Proteomes" id="UP000325255">
    <property type="component" value="Unassembled WGS sequence"/>
</dbReference>
<dbReference type="AlphaFoldDB" id="A0A5M6IWZ4"/>
<dbReference type="RefSeq" id="WP_150040588.1">
    <property type="nucleotide sequence ID" value="NZ_OW485601.1"/>
</dbReference>
<accession>A0A5M6IWZ4</accession>
<dbReference type="Pfam" id="PF02797">
    <property type="entry name" value="Chal_sti_synt_C"/>
    <property type="match status" value="1"/>
</dbReference>
<feature type="domain" description="Chalcone/stilbene synthase C-terminal" evidence="5">
    <location>
        <begin position="225"/>
        <end position="364"/>
    </location>
</feature>
<evidence type="ECO:0000313" key="7">
    <source>
        <dbReference type="Proteomes" id="UP000325255"/>
    </source>
</evidence>
<dbReference type="EMBL" id="VWPK01000012">
    <property type="protein sequence ID" value="KAA5612489.1"/>
    <property type="molecule type" value="Genomic_DNA"/>
</dbReference>
<evidence type="ECO:0000256" key="3">
    <source>
        <dbReference type="PIRSR" id="PIRSR000451-1"/>
    </source>
</evidence>
<gene>
    <name evidence="6" type="ORF">F1189_09985</name>
</gene>
<feature type="domain" description="Chalcone/stilbene synthase N-terminal" evidence="4">
    <location>
        <begin position="33"/>
        <end position="214"/>
    </location>
</feature>
<comment type="caution">
    <text evidence="6">The sequence shown here is derived from an EMBL/GenBank/DDBJ whole genome shotgun (WGS) entry which is preliminary data.</text>
</comment>
<dbReference type="InterPro" id="IPR001099">
    <property type="entry name" value="Chalcone/stilbene_synt_N"/>
</dbReference>
<dbReference type="CDD" id="cd00831">
    <property type="entry name" value="CHS_like"/>
    <property type="match status" value="1"/>
</dbReference>
<dbReference type="Pfam" id="PF00195">
    <property type="entry name" value="Chal_sti_synt_N"/>
    <property type="match status" value="1"/>
</dbReference>
<dbReference type="GO" id="GO:0016747">
    <property type="term" value="F:acyltransferase activity, transferring groups other than amino-acyl groups"/>
    <property type="evidence" value="ECO:0007669"/>
    <property type="project" value="InterPro"/>
</dbReference>
<reference evidence="6 7" key="1">
    <citation type="submission" date="2019-09" db="EMBL/GenBank/DDBJ databases">
        <title>Genome sequence of Rhodovastum atsumiense, a diverse member of the Acetobacteraceae family of non-sulfur purple photosynthetic bacteria.</title>
        <authorList>
            <person name="Meyer T."/>
            <person name="Kyndt J."/>
        </authorList>
    </citation>
    <scope>NUCLEOTIDE SEQUENCE [LARGE SCALE GENOMIC DNA]</scope>
    <source>
        <strain evidence="6 7">DSM 21279</strain>
    </source>
</reference>
<evidence type="ECO:0000259" key="4">
    <source>
        <dbReference type="Pfam" id="PF00195"/>
    </source>
</evidence>
<dbReference type="GO" id="GO:0030639">
    <property type="term" value="P:polyketide biosynthetic process"/>
    <property type="evidence" value="ECO:0007669"/>
    <property type="project" value="TreeGrafter"/>
</dbReference>
<protein>
    <submittedName>
        <fullName evidence="6">Type III polyketide synthase</fullName>
    </submittedName>
</protein>
<dbReference type="PIRSF" id="PIRSF000451">
    <property type="entry name" value="PKS_III"/>
    <property type="match status" value="1"/>
</dbReference>
<comment type="similarity">
    <text evidence="1">Belongs to the thiolase-like superfamily. Chalcone/stilbene synthases family.</text>
</comment>
<sequence length="366" mass="38296">MSAEAYLNRIGTAVPAHDIHAPFVAFARTLLPDARTRLVLDRMAERAGIERRWSLLRPGNLAAGEVDADGFYGRGRFPGTAARMALYERGAPDLAVRAVGDLGLDAAAMARITHLVIASCTGFSAPGLDLQLVARLGLRPGVARSLIGFMGCAAAVPALRMARDAVRADPSARVLVVTLELCTLHFQETADLETVLSFLLFGDGAAAALVSADPTGFALGDFRSTLIPDSAGLITWHIGDGGFLMHLSGQVPGRIAAALRDDLTRADPAGILRGEGPQAVDLWAVHAGGRTVLDAVEIGLRLGPDALGASRAVLRGHGNMSSATVMFVLRRLLDGPAADRAKGARGLAMAFGPGMAAESFRFHRVG</sequence>
<proteinExistence type="inferred from homology"/>
<evidence type="ECO:0000256" key="2">
    <source>
        <dbReference type="ARBA" id="ARBA00022679"/>
    </source>
</evidence>
<evidence type="ECO:0000313" key="6">
    <source>
        <dbReference type="EMBL" id="KAA5612489.1"/>
    </source>
</evidence>
<organism evidence="6 7">
    <name type="scientific">Rhodovastum atsumiense</name>
    <dbReference type="NCBI Taxonomy" id="504468"/>
    <lineage>
        <taxon>Bacteria</taxon>
        <taxon>Pseudomonadati</taxon>
        <taxon>Pseudomonadota</taxon>
        <taxon>Alphaproteobacteria</taxon>
        <taxon>Acetobacterales</taxon>
        <taxon>Acetobacteraceae</taxon>
        <taxon>Rhodovastum</taxon>
    </lineage>
</organism>